<dbReference type="InterPro" id="IPR001509">
    <property type="entry name" value="Epimerase_deHydtase"/>
</dbReference>
<sequence length="325" mass="34294">MQTVLVTGGGGYLGSVLAHRLLGAGYRVAVLDSLVFGGQALLPLLAQANFRFIPGDVRDRACLAGALDGATAVVHLAAIVGDPACAAAPETAIAVNRDASLGLLESAAKAGIGRLIFASTCSNYGKMADTSVLATEEHELRPVSLYAETKVAVERELLSGRFAALCPTVLRFATLYGLSPRMRFDLTVNQFAAEMQTGGKLTVFGEQFWRPYVHVRDAAEAIQRCLEAPGGTVGGQVFNVGATSQNLRKSDIVALVQQRLRTPAEITRVAKAEDPRDYRVAFDKIAGTLGFAPRNTVASGIDEVVSAFETGIFPASILQAQGTAR</sequence>
<reference evidence="2" key="1">
    <citation type="submission" date="2020-08" db="EMBL/GenBank/DDBJ databases">
        <authorList>
            <person name="Hu Y."/>
            <person name="Nguyen S.V."/>
            <person name="Li F."/>
            <person name="Fanning S."/>
        </authorList>
    </citation>
    <scope>NUCLEOTIDE SEQUENCE</scope>
    <source>
        <strain evidence="2">SYSU D8009</strain>
    </source>
</reference>
<feature type="domain" description="NAD-dependent epimerase/dehydratase" evidence="1">
    <location>
        <begin position="4"/>
        <end position="241"/>
    </location>
</feature>
<dbReference type="InterPro" id="IPR036291">
    <property type="entry name" value="NAD(P)-bd_dom_sf"/>
</dbReference>
<comment type="caution">
    <text evidence="2">The sequence shown here is derived from an EMBL/GenBank/DDBJ whole genome shotgun (WGS) entry which is preliminary data.</text>
</comment>
<dbReference type="Proteomes" id="UP000600101">
    <property type="component" value="Unassembled WGS sequence"/>
</dbReference>
<keyword evidence="3" id="KW-1185">Reference proteome</keyword>
<proteinExistence type="predicted"/>
<name>A0A9X0QYN0_9PROT</name>
<gene>
    <name evidence="2" type="ORF">H7965_13220</name>
</gene>
<dbReference type="SUPFAM" id="SSF51735">
    <property type="entry name" value="NAD(P)-binding Rossmann-fold domains"/>
    <property type="match status" value="1"/>
</dbReference>
<dbReference type="EMBL" id="JACOMF010000014">
    <property type="protein sequence ID" value="MBC4016279.1"/>
    <property type="molecule type" value="Genomic_DNA"/>
</dbReference>
<dbReference type="RefSeq" id="WP_186771052.1">
    <property type="nucleotide sequence ID" value="NZ_JACOMF010000014.1"/>
</dbReference>
<protein>
    <submittedName>
        <fullName evidence="2">NAD(P)-dependent oxidoreductase</fullName>
    </submittedName>
</protein>
<dbReference type="PANTHER" id="PTHR43245">
    <property type="entry name" value="BIFUNCTIONAL POLYMYXIN RESISTANCE PROTEIN ARNA"/>
    <property type="match status" value="1"/>
</dbReference>
<evidence type="ECO:0000259" key="1">
    <source>
        <dbReference type="Pfam" id="PF01370"/>
    </source>
</evidence>
<dbReference type="AlphaFoldDB" id="A0A9X0QYN0"/>
<accession>A0A9X0QYN0</accession>
<dbReference type="Pfam" id="PF01370">
    <property type="entry name" value="Epimerase"/>
    <property type="match status" value="1"/>
</dbReference>
<evidence type="ECO:0000313" key="2">
    <source>
        <dbReference type="EMBL" id="MBC4016279.1"/>
    </source>
</evidence>
<organism evidence="2 3">
    <name type="scientific">Siccirubricoccus deserti</name>
    <dbReference type="NCBI Taxonomy" id="2013562"/>
    <lineage>
        <taxon>Bacteria</taxon>
        <taxon>Pseudomonadati</taxon>
        <taxon>Pseudomonadota</taxon>
        <taxon>Alphaproteobacteria</taxon>
        <taxon>Acetobacterales</taxon>
        <taxon>Roseomonadaceae</taxon>
        <taxon>Siccirubricoccus</taxon>
    </lineage>
</organism>
<dbReference type="PANTHER" id="PTHR43245:SF23">
    <property type="entry name" value="NAD(P)-BINDING DOMAIN-CONTAINING PROTEIN"/>
    <property type="match status" value="1"/>
</dbReference>
<dbReference type="Gene3D" id="3.40.50.720">
    <property type="entry name" value="NAD(P)-binding Rossmann-like Domain"/>
    <property type="match status" value="1"/>
</dbReference>
<evidence type="ECO:0000313" key="3">
    <source>
        <dbReference type="Proteomes" id="UP000600101"/>
    </source>
</evidence>
<dbReference type="InterPro" id="IPR050177">
    <property type="entry name" value="Lipid_A_modif_metabolic_enz"/>
</dbReference>